<evidence type="ECO:0000313" key="2">
    <source>
        <dbReference type="Proteomes" id="UP000018093"/>
    </source>
</evidence>
<reference evidence="1" key="1">
    <citation type="submission" date="2012-11" db="EMBL/GenBank/DDBJ databases">
        <title>Dependencies among metagenomic species, viruses, plasmids and units of genetic variation.</title>
        <authorList>
            <person name="Nielsen H.B."/>
            <person name="Almeida M."/>
            <person name="Juncker A.S."/>
            <person name="Rasmussen S."/>
            <person name="Li J."/>
            <person name="Sunagawa S."/>
            <person name="Plichta D."/>
            <person name="Gautier L."/>
            <person name="Le Chatelier E."/>
            <person name="Peletier E."/>
            <person name="Bonde I."/>
            <person name="Nielsen T."/>
            <person name="Manichanh C."/>
            <person name="Arumugam M."/>
            <person name="Batto J."/>
            <person name="Santos M.B.Q.D."/>
            <person name="Blom N."/>
            <person name="Borruel N."/>
            <person name="Burgdorf K.S."/>
            <person name="Boumezbeur F."/>
            <person name="Casellas F."/>
            <person name="Dore J."/>
            <person name="Guarner F."/>
            <person name="Hansen T."/>
            <person name="Hildebrand F."/>
            <person name="Kaas R.S."/>
            <person name="Kennedy S."/>
            <person name="Kristiansen K."/>
            <person name="Kultima J.R."/>
            <person name="Leonard P."/>
            <person name="Levenez F."/>
            <person name="Lund O."/>
            <person name="Moumen B."/>
            <person name="Le Paslier D."/>
            <person name="Pons N."/>
            <person name="Pedersen O."/>
            <person name="Prifti E."/>
            <person name="Qin J."/>
            <person name="Raes J."/>
            <person name="Tap J."/>
            <person name="Tims S."/>
            <person name="Ussery D.W."/>
            <person name="Yamada T."/>
            <person name="MetaHit consortium"/>
            <person name="Renault P."/>
            <person name="Sicheritz-Ponten T."/>
            <person name="Bork P."/>
            <person name="Wang J."/>
            <person name="Brunak S."/>
            <person name="Ehrlich S.D."/>
        </authorList>
    </citation>
    <scope>NUCLEOTIDE SEQUENCE [LARGE SCALE GENOMIC DNA]</scope>
</reference>
<comment type="caution">
    <text evidence="1">The sequence shown here is derived from an EMBL/GenBank/DDBJ whole genome shotgun (WGS) entry which is preliminary data.</text>
</comment>
<dbReference type="AlphaFoldDB" id="R7G6G5"/>
<gene>
    <name evidence="1" type="ORF">BN631_01484</name>
</gene>
<dbReference type="InterPro" id="IPR018330">
    <property type="entry name" value="RecT_fam"/>
</dbReference>
<proteinExistence type="predicted"/>
<dbReference type="EMBL" id="CBIN010000185">
    <property type="protein sequence ID" value="CDE23014.1"/>
    <property type="molecule type" value="Genomic_DNA"/>
</dbReference>
<dbReference type="Pfam" id="PF03837">
    <property type="entry name" value="RecT"/>
    <property type="match status" value="1"/>
</dbReference>
<evidence type="ECO:0000313" key="1">
    <source>
        <dbReference type="EMBL" id="CDE23014.1"/>
    </source>
</evidence>
<sequence>MALQNNLSAQGTGKRKFSVVIQSESIQKLINNTLGDTKKSQKFVTAISSAVAVNPQLQECDGFSIVNAALLGETLQLSPSPQLGHYYMVPFNDKNKGKVATFELGYKGYLQLAIRSGQYKKINVLEIKKGELINFDPLNEELEINLIQDELEREKAETIGYYAMFELVNGFKKALYWSKEKMLSHADKYSAAFNAKSYNDLMTGKIPDKDKWKYSSFWYKDFDGMAFKTMLRQLISKWGIMSIELQTAFEGDYTFKDASGNSTYVEETNEPFINPDIEVTQVHEEATPVDAQSKKEVVGQESIALL</sequence>
<protein>
    <submittedName>
        <fullName evidence="1">Recombinase phage RecT family</fullName>
    </submittedName>
</protein>
<dbReference type="GO" id="GO:0006259">
    <property type="term" value="P:DNA metabolic process"/>
    <property type="evidence" value="ECO:0007669"/>
    <property type="project" value="InterPro"/>
</dbReference>
<name>R7G6G5_9FIRM</name>
<accession>R7G6G5</accession>
<dbReference type="NCBIfam" id="TIGR00616">
    <property type="entry name" value="rect"/>
    <property type="match status" value="1"/>
</dbReference>
<dbReference type="InterPro" id="IPR004590">
    <property type="entry name" value="ssDNA_annealing_RecT"/>
</dbReference>
<dbReference type="Proteomes" id="UP000018093">
    <property type="component" value="Unassembled WGS sequence"/>
</dbReference>
<dbReference type="RefSeq" id="WP_022420736.1">
    <property type="nucleotide sequence ID" value="NZ_FR898595.1"/>
</dbReference>
<organism evidence="1 2">
    <name type="scientific">Amedibacillus dolichus CAG:375</name>
    <dbReference type="NCBI Taxonomy" id="1263076"/>
    <lineage>
        <taxon>Bacteria</taxon>
        <taxon>Bacillati</taxon>
        <taxon>Bacillota</taxon>
        <taxon>Erysipelotrichia</taxon>
        <taxon>Erysipelotrichales</taxon>
        <taxon>Erysipelotrichaceae</taxon>
        <taxon>Amedibacillus</taxon>
    </lineage>
</organism>
<dbReference type="GO" id="GO:0003677">
    <property type="term" value="F:DNA binding"/>
    <property type="evidence" value="ECO:0007669"/>
    <property type="project" value="InterPro"/>
</dbReference>